<dbReference type="HOGENOM" id="CLU_117042_0_0_2"/>
<feature type="compositionally biased region" description="Basic and acidic residues" evidence="1">
    <location>
        <begin position="189"/>
        <end position="201"/>
    </location>
</feature>
<organism evidence="3 4">
    <name type="scientific">Thermoproteus tenax (strain ATCC 35583 / DSM 2078 / JCM 9277 / NBRC 100435 / Kra 1)</name>
    <dbReference type="NCBI Taxonomy" id="768679"/>
    <lineage>
        <taxon>Archaea</taxon>
        <taxon>Thermoproteota</taxon>
        <taxon>Thermoprotei</taxon>
        <taxon>Thermoproteales</taxon>
        <taxon>Thermoproteaceae</taxon>
        <taxon>Thermoproteus</taxon>
    </lineage>
</organism>
<dbReference type="KEGG" id="ttn:TTX_0315"/>
<dbReference type="eggNOG" id="arCOG00398">
    <property type="taxonomic scope" value="Archaea"/>
</dbReference>
<sequence>MLSSRFLDALLRGEKRSTIRPGALKVAEEVYIHSRGVIAAAAKVERVVYKRVRDLTDEDARMDGFGSLEELLAELKRRYRRLGPDSIVTVVVFGEVRPLNEPEETAYGGMRPEQIARLALKRLRLSRRERELLEAVAKYKSIRRAAAALFGDPQERRAIRETLKRAARELRRGGLAEEAGGAEEAEGASEGRRKGRERPPR</sequence>
<dbReference type="OrthoDB" id="84912at2157"/>
<protein>
    <submittedName>
        <fullName evidence="3">Predicted RNA-binding protein, PUA domain like fold</fullName>
    </submittedName>
</protein>
<dbReference type="InterPro" id="IPR007374">
    <property type="entry name" value="ASCH_domain"/>
</dbReference>
<name>G4RN47_THETK</name>
<accession>G4RN47</accession>
<dbReference type="Gene3D" id="2.30.130.30">
    <property type="entry name" value="Hypothetical protein"/>
    <property type="match status" value="1"/>
</dbReference>
<evidence type="ECO:0000256" key="1">
    <source>
        <dbReference type="SAM" id="MobiDB-lite"/>
    </source>
</evidence>
<evidence type="ECO:0000313" key="3">
    <source>
        <dbReference type="EMBL" id="CCC80991.1"/>
    </source>
</evidence>
<dbReference type="Proteomes" id="UP000002654">
    <property type="component" value="Chromosome"/>
</dbReference>
<feature type="region of interest" description="Disordered" evidence="1">
    <location>
        <begin position="171"/>
        <end position="201"/>
    </location>
</feature>
<dbReference type="PATRIC" id="fig|768679.9.peg.333"/>
<dbReference type="AlphaFoldDB" id="G4RN47"/>
<gene>
    <name evidence="3" type="ordered locus">TTX_0315</name>
</gene>
<dbReference type="CDD" id="cd06552">
    <property type="entry name" value="ASCH_yqfb_like"/>
    <property type="match status" value="1"/>
</dbReference>
<evidence type="ECO:0000259" key="2">
    <source>
        <dbReference type="SMART" id="SM01022"/>
    </source>
</evidence>
<dbReference type="PANTHER" id="PTHR42250">
    <property type="entry name" value="ASCH DOMAIN-CONTAINING PROTEIN"/>
    <property type="match status" value="1"/>
</dbReference>
<dbReference type="EMBL" id="FN869859">
    <property type="protein sequence ID" value="CCC80991.1"/>
    <property type="molecule type" value="Genomic_DNA"/>
</dbReference>
<dbReference type="Pfam" id="PF04266">
    <property type="entry name" value="ASCH"/>
    <property type="match status" value="1"/>
</dbReference>
<dbReference type="InterPro" id="IPR015947">
    <property type="entry name" value="PUA-like_sf"/>
</dbReference>
<reference evidence="3 4" key="1">
    <citation type="journal article" date="2011" name="PLoS ONE">
        <title>The complete genome sequence of Thermoproteus tenax: a physiologically versatile member of the Crenarchaeota.</title>
        <authorList>
            <person name="Siebers B."/>
            <person name="Zaparty M."/>
            <person name="Raddatz G."/>
            <person name="Tjaden B."/>
            <person name="Albers S.V."/>
            <person name="Bell S.D."/>
            <person name="Blombach F."/>
            <person name="Kletzin A."/>
            <person name="Kyrpides N."/>
            <person name="Lanz C."/>
            <person name="Plagens A."/>
            <person name="Rampp M."/>
            <person name="Rosinus A."/>
            <person name="von Jan M."/>
            <person name="Makarova K.S."/>
            <person name="Klenk H.P."/>
            <person name="Schuster S.C."/>
            <person name="Hensel R."/>
        </authorList>
    </citation>
    <scope>NUCLEOTIDE SEQUENCE [LARGE SCALE GENOMIC DNA]</scope>
    <source>
        <strain evidence="4">ATCC 35583 / DSM 2078 / JCM 9277 / NBRC 100435 / Kra 1</strain>
    </source>
</reference>
<keyword evidence="4" id="KW-1185">Reference proteome</keyword>
<proteinExistence type="predicted"/>
<evidence type="ECO:0000313" key="4">
    <source>
        <dbReference type="Proteomes" id="UP000002654"/>
    </source>
</evidence>
<dbReference type="SUPFAM" id="SSF88697">
    <property type="entry name" value="PUA domain-like"/>
    <property type="match status" value="1"/>
</dbReference>
<dbReference type="SMART" id="SM01022">
    <property type="entry name" value="ASCH"/>
    <property type="match status" value="1"/>
</dbReference>
<feature type="domain" description="ASCH" evidence="2">
    <location>
        <begin position="1"/>
        <end position="97"/>
    </location>
</feature>
<dbReference type="PaxDb" id="768679-TTX_0315"/>
<dbReference type="STRING" id="768679.TTX_0315"/>
<dbReference type="PANTHER" id="PTHR42250:SF1">
    <property type="entry name" value="ASCH DOMAIN-CONTAINING PROTEIN"/>
    <property type="match status" value="1"/>
</dbReference>